<dbReference type="EC" id="2.3.1.48" evidence="1"/>
<keyword evidence="13" id="KW-1185">Reference proteome</keyword>
<evidence type="ECO:0000256" key="5">
    <source>
        <dbReference type="ARBA" id="ARBA00023315"/>
    </source>
</evidence>
<dbReference type="PANTHER" id="PTHR14744:SF15">
    <property type="entry name" value="N-ALPHA-ACETYLTRANSFERASE 60"/>
    <property type="match status" value="1"/>
</dbReference>
<proteinExistence type="inferred from homology"/>
<dbReference type="Pfam" id="PF00583">
    <property type="entry name" value="Acetyltransf_1"/>
    <property type="match status" value="1"/>
</dbReference>
<reference evidence="12 13" key="1">
    <citation type="submission" date="2023-03" db="EMBL/GenBank/DDBJ databases">
        <title>Genome insight into feeding habits of ladybird beetles.</title>
        <authorList>
            <person name="Li H.-S."/>
            <person name="Huang Y.-H."/>
            <person name="Pang H."/>
        </authorList>
    </citation>
    <scope>NUCLEOTIDE SEQUENCE [LARGE SCALE GENOMIC DNA]</scope>
    <source>
        <strain evidence="12">SYSU_2023b</strain>
        <tissue evidence="12">Whole body</tissue>
    </source>
</reference>
<dbReference type="InterPro" id="IPR045141">
    <property type="entry name" value="NAA60-like"/>
</dbReference>
<dbReference type="InterPro" id="IPR000182">
    <property type="entry name" value="GNAT_dom"/>
</dbReference>
<name>A0AAW1ULW1_9CUCU</name>
<dbReference type="Gene3D" id="3.40.630.30">
    <property type="match status" value="1"/>
</dbReference>
<evidence type="ECO:0000259" key="11">
    <source>
        <dbReference type="PROSITE" id="PS51186"/>
    </source>
</evidence>
<comment type="caution">
    <text evidence="12">The sequence shown here is derived from an EMBL/GenBank/DDBJ whole genome shotgun (WGS) entry which is preliminary data.</text>
</comment>
<gene>
    <name evidence="12" type="ORF">WA026_016376</name>
</gene>
<dbReference type="EC" id="2.3.1.259" evidence="7"/>
<evidence type="ECO:0000256" key="4">
    <source>
        <dbReference type="ARBA" id="ARBA00022853"/>
    </source>
</evidence>
<protein>
    <recommendedName>
        <fullName evidence="8">N-alpha-acetyltransferase 60</fullName>
        <ecNumber evidence="7">2.3.1.259</ecNumber>
        <ecNumber evidence="1">2.3.1.48</ecNumber>
    </recommendedName>
</protein>
<evidence type="ECO:0000313" key="13">
    <source>
        <dbReference type="Proteomes" id="UP001431783"/>
    </source>
</evidence>
<evidence type="ECO:0000256" key="2">
    <source>
        <dbReference type="ARBA" id="ARBA00022679"/>
    </source>
</evidence>
<keyword evidence="4" id="KW-0156">Chromatin regulator</keyword>
<evidence type="ECO:0000256" key="7">
    <source>
        <dbReference type="ARBA" id="ARBA00026111"/>
    </source>
</evidence>
<dbReference type="SUPFAM" id="SSF55729">
    <property type="entry name" value="Acyl-CoA N-acyltransferases (Nat)"/>
    <property type="match status" value="1"/>
</dbReference>
<dbReference type="GO" id="GO:0004402">
    <property type="term" value="F:histone acetyltransferase activity"/>
    <property type="evidence" value="ECO:0007669"/>
    <property type="project" value="TreeGrafter"/>
</dbReference>
<evidence type="ECO:0000256" key="1">
    <source>
        <dbReference type="ARBA" id="ARBA00013184"/>
    </source>
</evidence>
<comment type="catalytic activity">
    <reaction evidence="10">
        <text>N-terminal L-methionyl-[transmembrane protein] + acetyl-CoA = N-terminal N(alpha)-acetyl-L-methionyl-[transmembrane protein] + CoA + H(+)</text>
        <dbReference type="Rhea" id="RHEA:50604"/>
        <dbReference type="Rhea" id="RHEA-COMP:12745"/>
        <dbReference type="Rhea" id="RHEA-COMP:12746"/>
        <dbReference type="ChEBI" id="CHEBI:15378"/>
        <dbReference type="ChEBI" id="CHEBI:57287"/>
        <dbReference type="ChEBI" id="CHEBI:57288"/>
        <dbReference type="ChEBI" id="CHEBI:64731"/>
        <dbReference type="ChEBI" id="CHEBI:133414"/>
        <dbReference type="EC" id="2.3.1.259"/>
    </reaction>
</comment>
<dbReference type="InterPro" id="IPR016181">
    <property type="entry name" value="Acyl_CoA_acyltransferase"/>
</dbReference>
<comment type="similarity">
    <text evidence="6">Belongs to the acetyltransferase family. NAA60 subfamily.</text>
</comment>
<evidence type="ECO:0000313" key="12">
    <source>
        <dbReference type="EMBL" id="KAK9881493.1"/>
    </source>
</evidence>
<dbReference type="Proteomes" id="UP001431783">
    <property type="component" value="Unassembled WGS sequence"/>
</dbReference>
<dbReference type="EMBL" id="JARQZJ010000069">
    <property type="protein sequence ID" value="KAK9881493.1"/>
    <property type="molecule type" value="Genomic_DNA"/>
</dbReference>
<organism evidence="12 13">
    <name type="scientific">Henosepilachna vigintioctopunctata</name>
    <dbReference type="NCBI Taxonomy" id="420089"/>
    <lineage>
        <taxon>Eukaryota</taxon>
        <taxon>Metazoa</taxon>
        <taxon>Ecdysozoa</taxon>
        <taxon>Arthropoda</taxon>
        <taxon>Hexapoda</taxon>
        <taxon>Insecta</taxon>
        <taxon>Pterygota</taxon>
        <taxon>Neoptera</taxon>
        <taxon>Endopterygota</taxon>
        <taxon>Coleoptera</taxon>
        <taxon>Polyphaga</taxon>
        <taxon>Cucujiformia</taxon>
        <taxon>Coccinelloidea</taxon>
        <taxon>Coccinellidae</taxon>
        <taxon>Epilachninae</taxon>
        <taxon>Epilachnini</taxon>
        <taxon>Henosepilachna</taxon>
    </lineage>
</organism>
<dbReference type="PROSITE" id="PS51186">
    <property type="entry name" value="GNAT"/>
    <property type="match status" value="1"/>
</dbReference>
<evidence type="ECO:0000256" key="8">
    <source>
        <dbReference type="ARBA" id="ARBA00026144"/>
    </source>
</evidence>
<keyword evidence="3" id="KW-0159">Chromosome partition</keyword>
<keyword evidence="2" id="KW-0808">Transferase</keyword>
<dbReference type="GO" id="GO:0120518">
    <property type="term" value="F:protein N-terminal-methionine acetyltransferase activity"/>
    <property type="evidence" value="ECO:0007669"/>
    <property type="project" value="UniProtKB-EC"/>
</dbReference>
<evidence type="ECO:0000256" key="10">
    <source>
        <dbReference type="ARBA" id="ARBA00048848"/>
    </source>
</evidence>
<evidence type="ECO:0000256" key="6">
    <source>
        <dbReference type="ARBA" id="ARBA00025774"/>
    </source>
</evidence>
<dbReference type="GO" id="GO:0007059">
    <property type="term" value="P:chromosome segregation"/>
    <property type="evidence" value="ECO:0007669"/>
    <property type="project" value="UniProtKB-KW"/>
</dbReference>
<dbReference type="GO" id="GO:0000139">
    <property type="term" value="C:Golgi membrane"/>
    <property type="evidence" value="ECO:0007669"/>
    <property type="project" value="TreeGrafter"/>
</dbReference>
<accession>A0AAW1ULW1</accession>
<dbReference type="PANTHER" id="PTHR14744">
    <property type="entry name" value="N-ALPHA-ACETYLTRANSFERASE 60"/>
    <property type="match status" value="1"/>
</dbReference>
<evidence type="ECO:0000256" key="9">
    <source>
        <dbReference type="ARBA" id="ARBA00048017"/>
    </source>
</evidence>
<keyword evidence="5" id="KW-0012">Acyltransferase</keyword>
<evidence type="ECO:0000256" key="3">
    <source>
        <dbReference type="ARBA" id="ARBA00022829"/>
    </source>
</evidence>
<sequence length="258" mass="30044">MAAVNWYQLNGDNCTNCPLNMDETKKKYSLGNIELRFLCPSDLDEVRTLCQDWFPIEYPFYWYEEITSTTSRFYSLAAVYNQTIIGLIVAEIKPYSVLHGEDSGILAKCFVDNSDIGYILSLGVLKEYRRNGVATLLLDSLLSYLTSNIRRKVKAVFLHVLTSNSAAIMFYEKRSFRLHSFLPYYYCIQGRCKDGFMYVHYINGGHGPWSIYDYIKFMCGKLARGGGFFPWLVDNMNRAIDWMWRRNECQTENHQTLN</sequence>
<feature type="domain" description="N-acetyltransferase" evidence="11">
    <location>
        <begin position="33"/>
        <end position="214"/>
    </location>
</feature>
<dbReference type="AlphaFoldDB" id="A0AAW1ULW1"/>
<comment type="catalytic activity">
    <reaction evidence="9">
        <text>L-lysyl-[protein] + acetyl-CoA = N(6)-acetyl-L-lysyl-[protein] + CoA + H(+)</text>
        <dbReference type="Rhea" id="RHEA:45948"/>
        <dbReference type="Rhea" id="RHEA-COMP:9752"/>
        <dbReference type="Rhea" id="RHEA-COMP:10731"/>
        <dbReference type="ChEBI" id="CHEBI:15378"/>
        <dbReference type="ChEBI" id="CHEBI:29969"/>
        <dbReference type="ChEBI" id="CHEBI:57287"/>
        <dbReference type="ChEBI" id="CHEBI:57288"/>
        <dbReference type="ChEBI" id="CHEBI:61930"/>
        <dbReference type="EC" id="2.3.1.48"/>
    </reaction>
</comment>